<dbReference type="InterPro" id="IPR051531">
    <property type="entry name" value="N-acetyltransferase"/>
</dbReference>
<dbReference type="SUPFAM" id="SSF55729">
    <property type="entry name" value="Acyl-CoA N-acyltransferases (Nat)"/>
    <property type="match status" value="1"/>
</dbReference>
<dbReference type="AlphaFoldDB" id="A0A2A4YQS4"/>
<dbReference type="Gene3D" id="3.40.630.30">
    <property type="match status" value="1"/>
</dbReference>
<evidence type="ECO:0000259" key="1">
    <source>
        <dbReference type="Pfam" id="PF13302"/>
    </source>
</evidence>
<proteinExistence type="predicted"/>
<sequence length="165" mass="19346">MQNNQCKMTLLTEDDFADMLSMFAEPDTFKYIPKLYDQTDEFYLHFLTSAVEKITAGEEYYWVMREPKTNELMGAINLNKIQNGDEMQIGWQVCEDFRNLGLAYLGAQMALDFAINQTKISIIYGVFSEQNTASERILNKLRFSLESIFLENRQLIHKYCFQISR</sequence>
<reference evidence="2" key="2">
    <citation type="journal article" date="2018" name="ISME J.">
        <title>A dynamic microbial community with high functional redundancy inhabits the cold, oxic subseafloor aquifer.</title>
        <authorList>
            <person name="Tully B.J."/>
            <person name="Wheat C.G."/>
            <person name="Glazer B.T."/>
            <person name="Huber J.A."/>
        </authorList>
    </citation>
    <scope>NUCLEOTIDE SEQUENCE</scope>
    <source>
        <strain evidence="2">NORP83</strain>
    </source>
</reference>
<dbReference type="InterPro" id="IPR016181">
    <property type="entry name" value="Acyl_CoA_acyltransferase"/>
</dbReference>
<dbReference type="InterPro" id="IPR000182">
    <property type="entry name" value="GNAT_dom"/>
</dbReference>
<comment type="caution">
    <text evidence="2">The sequence shown here is derived from an EMBL/GenBank/DDBJ whole genome shotgun (WGS) entry which is preliminary data.</text>
</comment>
<dbReference type="GO" id="GO:0016747">
    <property type="term" value="F:acyltransferase activity, transferring groups other than amino-acyl groups"/>
    <property type="evidence" value="ECO:0007669"/>
    <property type="project" value="InterPro"/>
</dbReference>
<feature type="domain" description="N-acetyltransferase" evidence="1">
    <location>
        <begin position="10"/>
        <end position="143"/>
    </location>
</feature>
<organism evidence="2">
    <name type="scientific">OCS116 cluster bacterium</name>
    <dbReference type="NCBI Taxonomy" id="2030921"/>
    <lineage>
        <taxon>Bacteria</taxon>
        <taxon>Pseudomonadati</taxon>
        <taxon>Pseudomonadota</taxon>
        <taxon>Alphaproteobacteria</taxon>
        <taxon>OCS116 cluster</taxon>
    </lineage>
</organism>
<protein>
    <recommendedName>
        <fullName evidence="1">N-acetyltransferase domain-containing protein</fullName>
    </recommendedName>
</protein>
<dbReference type="EMBL" id="NVUS01000033">
    <property type="protein sequence ID" value="PCI97156.1"/>
    <property type="molecule type" value="Genomic_DNA"/>
</dbReference>
<evidence type="ECO:0000313" key="2">
    <source>
        <dbReference type="EMBL" id="PCI97156.1"/>
    </source>
</evidence>
<dbReference type="PANTHER" id="PTHR43792:SF1">
    <property type="entry name" value="N-ACETYLTRANSFERASE DOMAIN-CONTAINING PROTEIN"/>
    <property type="match status" value="1"/>
</dbReference>
<gene>
    <name evidence="2" type="ORF">COB13_16370</name>
</gene>
<accession>A0A2A4YQS4</accession>
<dbReference type="PANTHER" id="PTHR43792">
    <property type="entry name" value="GNAT FAMILY, PUTATIVE (AFU_ORTHOLOGUE AFUA_3G00765)-RELATED-RELATED"/>
    <property type="match status" value="1"/>
</dbReference>
<name>A0A2A4YQS4_9PROT</name>
<reference key="1">
    <citation type="submission" date="2017-08" db="EMBL/GenBank/DDBJ databases">
        <title>A dynamic microbial community with high functional redundancy inhabits the cold, oxic subseafloor aquifer.</title>
        <authorList>
            <person name="Tully B.J."/>
            <person name="Wheat C.G."/>
            <person name="Glazer B.T."/>
            <person name="Huber J.A."/>
        </authorList>
    </citation>
    <scope>NUCLEOTIDE SEQUENCE [LARGE SCALE GENOMIC DNA]</scope>
</reference>
<dbReference type="Pfam" id="PF13302">
    <property type="entry name" value="Acetyltransf_3"/>
    <property type="match status" value="1"/>
</dbReference>